<organism evidence="1 2">
    <name type="scientific">Ancylostoma ceylanicum</name>
    <dbReference type="NCBI Taxonomy" id="53326"/>
    <lineage>
        <taxon>Eukaryota</taxon>
        <taxon>Metazoa</taxon>
        <taxon>Ecdysozoa</taxon>
        <taxon>Nematoda</taxon>
        <taxon>Chromadorea</taxon>
        <taxon>Rhabditida</taxon>
        <taxon>Rhabditina</taxon>
        <taxon>Rhabditomorpha</taxon>
        <taxon>Strongyloidea</taxon>
        <taxon>Ancylostomatidae</taxon>
        <taxon>Ancylostomatinae</taxon>
        <taxon>Ancylostoma</taxon>
    </lineage>
</organism>
<dbReference type="EMBL" id="JARK01001517">
    <property type="protein sequence ID" value="EYB93529.1"/>
    <property type="molecule type" value="Genomic_DNA"/>
</dbReference>
<name>A0A016STA4_9BILA</name>
<dbReference type="AlphaFoldDB" id="A0A016STA4"/>
<proteinExistence type="predicted"/>
<sequence>MVSIRTSGTSPARLAPLFVPLSPLVVVDVSLAGTVASAASEASTSSRHVFASSSSPVGQLSHAGAVQHLLRRRNRFPARPGRRPYIRYICQDDPLVQSNVVDLAKIAGCQDVSAAANSTPTHAFVVVKF</sequence>
<protein>
    <submittedName>
        <fullName evidence="1">Uncharacterized protein</fullName>
    </submittedName>
</protein>
<accession>A0A016STA4</accession>
<reference evidence="2" key="1">
    <citation type="journal article" date="2015" name="Nat. Genet.">
        <title>The genome and transcriptome of the zoonotic hookworm Ancylostoma ceylanicum identify infection-specific gene families.</title>
        <authorList>
            <person name="Schwarz E.M."/>
            <person name="Hu Y."/>
            <person name="Antoshechkin I."/>
            <person name="Miller M.M."/>
            <person name="Sternberg P.W."/>
            <person name="Aroian R.V."/>
        </authorList>
    </citation>
    <scope>NUCLEOTIDE SEQUENCE</scope>
    <source>
        <strain evidence="2">HY135</strain>
    </source>
</reference>
<comment type="caution">
    <text evidence="1">The sequence shown here is derived from an EMBL/GenBank/DDBJ whole genome shotgun (WGS) entry which is preliminary data.</text>
</comment>
<evidence type="ECO:0000313" key="1">
    <source>
        <dbReference type="EMBL" id="EYB93529.1"/>
    </source>
</evidence>
<evidence type="ECO:0000313" key="2">
    <source>
        <dbReference type="Proteomes" id="UP000024635"/>
    </source>
</evidence>
<dbReference type="Proteomes" id="UP000024635">
    <property type="component" value="Unassembled WGS sequence"/>
</dbReference>
<keyword evidence="2" id="KW-1185">Reference proteome</keyword>
<gene>
    <name evidence="1" type="primary">Acey_s0181.g860</name>
    <name evidence="1" type="ORF">Y032_0181g860</name>
</gene>